<feature type="transmembrane region" description="Helical" evidence="7">
    <location>
        <begin position="312"/>
        <end position="334"/>
    </location>
</feature>
<keyword evidence="6 7" id="KW-0472">Membrane</keyword>
<dbReference type="InterPro" id="IPR036259">
    <property type="entry name" value="MFS_trans_sf"/>
</dbReference>
<dbReference type="EMBL" id="CP054143">
    <property type="protein sequence ID" value="QKJ68165.1"/>
    <property type="molecule type" value="Genomic_DNA"/>
</dbReference>
<feature type="transmembrane region" description="Helical" evidence="7">
    <location>
        <begin position="225"/>
        <end position="252"/>
    </location>
</feature>
<dbReference type="Proteomes" id="UP000504844">
    <property type="component" value="Chromosome"/>
</dbReference>
<organism evidence="8 9">
    <name type="scientific">Deefgea piscis</name>
    <dbReference type="NCBI Taxonomy" id="2739061"/>
    <lineage>
        <taxon>Bacteria</taxon>
        <taxon>Pseudomonadati</taxon>
        <taxon>Pseudomonadota</taxon>
        <taxon>Betaproteobacteria</taxon>
        <taxon>Neisseriales</taxon>
        <taxon>Chitinibacteraceae</taxon>
        <taxon>Deefgea</taxon>
    </lineage>
</organism>
<keyword evidence="9" id="KW-1185">Reference proteome</keyword>
<feature type="transmembrane region" description="Helical" evidence="7">
    <location>
        <begin position="258"/>
        <end position="277"/>
    </location>
</feature>
<dbReference type="NCBIfam" id="NF008397">
    <property type="entry name" value="PRK11195.1"/>
    <property type="match status" value="1"/>
</dbReference>
<comment type="subcellular location">
    <subcellularLocation>
        <location evidence="1">Cell membrane</location>
        <topology evidence="1">Multi-pass membrane protein</topology>
    </subcellularLocation>
</comment>
<evidence type="ECO:0000256" key="3">
    <source>
        <dbReference type="ARBA" id="ARBA00022475"/>
    </source>
</evidence>
<dbReference type="Gene3D" id="1.20.1250.20">
    <property type="entry name" value="MFS general substrate transporter like domains"/>
    <property type="match status" value="1"/>
</dbReference>
<dbReference type="SUPFAM" id="SSF103473">
    <property type="entry name" value="MFS general substrate transporter"/>
    <property type="match status" value="1"/>
</dbReference>
<evidence type="ECO:0000256" key="2">
    <source>
        <dbReference type="ARBA" id="ARBA00022448"/>
    </source>
</evidence>
<evidence type="ECO:0000313" key="8">
    <source>
        <dbReference type="EMBL" id="QKJ68165.1"/>
    </source>
</evidence>
<feature type="transmembrane region" description="Helical" evidence="7">
    <location>
        <begin position="77"/>
        <end position="106"/>
    </location>
</feature>
<feature type="transmembrane region" description="Helical" evidence="7">
    <location>
        <begin position="168"/>
        <end position="189"/>
    </location>
</feature>
<dbReference type="GO" id="GO:0022857">
    <property type="term" value="F:transmembrane transporter activity"/>
    <property type="evidence" value="ECO:0007669"/>
    <property type="project" value="InterPro"/>
</dbReference>
<evidence type="ECO:0000313" key="9">
    <source>
        <dbReference type="Proteomes" id="UP000504844"/>
    </source>
</evidence>
<keyword evidence="3" id="KW-1003">Cell membrane</keyword>
<evidence type="ECO:0000256" key="1">
    <source>
        <dbReference type="ARBA" id="ARBA00004651"/>
    </source>
</evidence>
<keyword evidence="5 7" id="KW-1133">Transmembrane helix</keyword>
<feature type="transmembrane region" description="Helical" evidence="7">
    <location>
        <begin position="289"/>
        <end position="306"/>
    </location>
</feature>
<sequence>MQSGFYKILAAQFFSALADNALFFAALALLKSQHAPEWHLSMLLWGFTVSYVLIAPYAGALADARPKNQVMMLCNGIKLLGCILMGLGASPLLAYALVGLGAAAYSPAKYGLITESLAPKQLVAANGWLESSTVFAIILGTLIGGYLSGSNVNQWLSGNTLGQYLNNSQFTIVIIGGLYSIAALINAAIARPNIALKPLHLSPRYQIAEFYDCLKRLWRDPQGQVSLAITTLFWGAGATMRLVVLNWALLWLGINLESATHLIAIVAVGIAIGALLAGRFVSLPHAFRVMPAGLLMGALLICMLWVNQIALAALLMLLIGILSGFFVVPLNAVLQHRGQLLMGAGHSIAVQNFNENLGILIMVGLHALMIKYLSLPLAPNSSALLQVQYATHGVPPMQLILISFGLMVMLAMATIMLHHQRQTLIHRRSPTAL</sequence>
<dbReference type="GO" id="GO:0005886">
    <property type="term" value="C:plasma membrane"/>
    <property type="evidence" value="ECO:0007669"/>
    <property type="project" value="UniProtKB-SubCell"/>
</dbReference>
<keyword evidence="2" id="KW-0813">Transport</keyword>
<dbReference type="InterPro" id="IPR011701">
    <property type="entry name" value="MFS"/>
</dbReference>
<evidence type="ECO:0000256" key="6">
    <source>
        <dbReference type="ARBA" id="ARBA00023136"/>
    </source>
</evidence>
<accession>A0A6M8SSK5</accession>
<dbReference type="PANTHER" id="PTHR43266">
    <property type="entry name" value="MACROLIDE-EFFLUX PROTEIN"/>
    <property type="match status" value="1"/>
</dbReference>
<feature type="transmembrane region" description="Helical" evidence="7">
    <location>
        <begin position="397"/>
        <end position="418"/>
    </location>
</feature>
<dbReference type="Pfam" id="PF07690">
    <property type="entry name" value="MFS_1"/>
    <property type="match status" value="1"/>
</dbReference>
<proteinExistence type="predicted"/>
<feature type="transmembrane region" description="Helical" evidence="7">
    <location>
        <begin position="355"/>
        <end position="377"/>
    </location>
</feature>
<feature type="transmembrane region" description="Helical" evidence="7">
    <location>
        <begin position="6"/>
        <end position="30"/>
    </location>
</feature>
<name>A0A6M8SSK5_9NEIS</name>
<reference evidence="8 9" key="1">
    <citation type="submission" date="2020-05" db="EMBL/GenBank/DDBJ databases">
        <title>Complete genome sequence of Deefgea sp. D17.</title>
        <authorList>
            <person name="Bae J.-W."/>
            <person name="Han J.E."/>
        </authorList>
    </citation>
    <scope>NUCLEOTIDE SEQUENCE [LARGE SCALE GENOMIC DNA]</scope>
    <source>
        <strain evidence="8 9">D17</strain>
    </source>
</reference>
<evidence type="ECO:0000256" key="7">
    <source>
        <dbReference type="SAM" id="Phobius"/>
    </source>
</evidence>
<gene>
    <name evidence="8" type="primary">lplT</name>
    <name evidence="8" type="ORF">HQN60_09340</name>
</gene>
<dbReference type="KEGG" id="dee:HQN60_09340"/>
<protein>
    <submittedName>
        <fullName evidence="8">Lysophospholipid transporter LplT</fullName>
    </submittedName>
</protein>
<feature type="transmembrane region" description="Helical" evidence="7">
    <location>
        <begin position="42"/>
        <end position="62"/>
    </location>
</feature>
<dbReference type="PANTHER" id="PTHR43266:SF2">
    <property type="entry name" value="MAJOR FACILITATOR SUPERFAMILY (MFS) PROFILE DOMAIN-CONTAINING PROTEIN"/>
    <property type="match status" value="1"/>
</dbReference>
<evidence type="ECO:0000256" key="4">
    <source>
        <dbReference type="ARBA" id="ARBA00022692"/>
    </source>
</evidence>
<dbReference type="AlphaFoldDB" id="A0A6M8SSK5"/>
<evidence type="ECO:0000256" key="5">
    <source>
        <dbReference type="ARBA" id="ARBA00022989"/>
    </source>
</evidence>
<keyword evidence="4 7" id="KW-0812">Transmembrane</keyword>